<evidence type="ECO:0000313" key="8">
    <source>
        <dbReference type="EMBL" id="KAK0623924.1"/>
    </source>
</evidence>
<feature type="transmembrane region" description="Helical" evidence="6">
    <location>
        <begin position="252"/>
        <end position="276"/>
    </location>
</feature>
<evidence type="ECO:0000313" key="9">
    <source>
        <dbReference type="Proteomes" id="UP001175000"/>
    </source>
</evidence>
<feature type="transmembrane region" description="Helical" evidence="6">
    <location>
        <begin position="102"/>
        <end position="119"/>
    </location>
</feature>
<dbReference type="SUPFAM" id="SSF103473">
    <property type="entry name" value="MFS general substrate transporter"/>
    <property type="match status" value="1"/>
</dbReference>
<dbReference type="InterPro" id="IPR011701">
    <property type="entry name" value="MFS"/>
</dbReference>
<feature type="transmembrane region" description="Helical" evidence="6">
    <location>
        <begin position="189"/>
        <end position="208"/>
    </location>
</feature>
<feature type="transmembrane region" description="Helical" evidence="6">
    <location>
        <begin position="288"/>
        <end position="311"/>
    </location>
</feature>
<comment type="subcellular location">
    <subcellularLocation>
        <location evidence="1">Membrane</location>
        <topology evidence="1">Multi-pass membrane protein</topology>
    </subcellularLocation>
</comment>
<evidence type="ECO:0000256" key="1">
    <source>
        <dbReference type="ARBA" id="ARBA00004141"/>
    </source>
</evidence>
<feature type="transmembrane region" description="Helical" evidence="6">
    <location>
        <begin position="454"/>
        <end position="473"/>
    </location>
</feature>
<evidence type="ECO:0000256" key="5">
    <source>
        <dbReference type="SAM" id="MobiDB-lite"/>
    </source>
</evidence>
<protein>
    <submittedName>
        <fullName evidence="8">Major facilitator superfamily domain-containing protein</fullName>
    </submittedName>
</protein>
<dbReference type="PANTHER" id="PTHR42718">
    <property type="entry name" value="MAJOR FACILITATOR SUPERFAMILY MULTIDRUG TRANSPORTER MFSC"/>
    <property type="match status" value="1"/>
</dbReference>
<feature type="transmembrane region" description="Helical" evidence="6">
    <location>
        <begin position="417"/>
        <end position="442"/>
    </location>
</feature>
<evidence type="ECO:0000256" key="3">
    <source>
        <dbReference type="ARBA" id="ARBA00022989"/>
    </source>
</evidence>
<keyword evidence="2 6" id="KW-0812">Transmembrane</keyword>
<feature type="transmembrane region" description="Helical" evidence="6">
    <location>
        <begin position="220"/>
        <end position="240"/>
    </location>
</feature>
<feature type="transmembrane region" description="Helical" evidence="6">
    <location>
        <begin position="364"/>
        <end position="385"/>
    </location>
</feature>
<feature type="region of interest" description="Disordered" evidence="5">
    <location>
        <begin position="527"/>
        <end position="546"/>
    </location>
</feature>
<feature type="transmembrane region" description="Helical" evidence="6">
    <location>
        <begin position="493"/>
        <end position="512"/>
    </location>
</feature>
<dbReference type="AlphaFoldDB" id="A0AA39WYD7"/>
<evidence type="ECO:0000256" key="2">
    <source>
        <dbReference type="ARBA" id="ARBA00022692"/>
    </source>
</evidence>
<accession>A0AA39WYD7</accession>
<dbReference type="EMBL" id="JAULSU010000003">
    <property type="protein sequence ID" value="KAK0623924.1"/>
    <property type="molecule type" value="Genomic_DNA"/>
</dbReference>
<dbReference type="PROSITE" id="PS50850">
    <property type="entry name" value="MFS"/>
    <property type="match status" value="1"/>
</dbReference>
<gene>
    <name evidence="8" type="ORF">B0T14DRAFT_477967</name>
</gene>
<dbReference type="Proteomes" id="UP001175000">
    <property type="component" value="Unassembled WGS sequence"/>
</dbReference>
<name>A0AA39WYD7_9PEZI</name>
<evidence type="ECO:0000259" key="7">
    <source>
        <dbReference type="PROSITE" id="PS50850"/>
    </source>
</evidence>
<organism evidence="8 9">
    <name type="scientific">Immersiella caudata</name>
    <dbReference type="NCBI Taxonomy" id="314043"/>
    <lineage>
        <taxon>Eukaryota</taxon>
        <taxon>Fungi</taxon>
        <taxon>Dikarya</taxon>
        <taxon>Ascomycota</taxon>
        <taxon>Pezizomycotina</taxon>
        <taxon>Sordariomycetes</taxon>
        <taxon>Sordariomycetidae</taxon>
        <taxon>Sordariales</taxon>
        <taxon>Lasiosphaeriaceae</taxon>
        <taxon>Immersiella</taxon>
    </lineage>
</organism>
<sequence length="546" mass="59151">MNAPQKTSSLEPPPAAASSSHTPDLEKQHHGNASTPTLGDLSFDLEKLGRQRPAVFGSTFREVIFCSSLLISMLMAEFFISGFNIILPDVSLALDIPKASQIWPASVFSLVTGAFLLPLGRVADIYGAYVVFTSGLVWFFIWTLISGFATNYTMLIATRALGGFGPAAFLPSTVMLVGKTYRPGPRKNLVFGLYCAFAPIGFFLGIIIGGTVTQLLTWRWYFWLGSIVLFVTCVMAFVTVPNDCKSTRRENAHIVMDWCGVLTIVPGLVLVTFAITAGAHAPQGWKTAYILATFIVGVLFLGVAFYIEGWVAVQPLLPFDLWQPKYMGRLTVSLFFAYGVFGIFLFYASLHISQYMHASALKTAVWFSPMAAGGIILATAGGFTLHLLPGRVLLIISGLGSILSVLLFAIIPENGGYWPYVFPAMCGCTIGVDITYLVSNIFITTNVPRHRQGLAGGLINSLLFLGISFFLGMADLAVSEGFKRHPDGEGHKVAFWFATAAAGVAFLIFMTISIPKAGSELTIEEREERMRALESSTQSAGEKGGN</sequence>
<feature type="transmembrane region" description="Helical" evidence="6">
    <location>
        <begin position="63"/>
        <end position="87"/>
    </location>
</feature>
<dbReference type="InterPro" id="IPR036259">
    <property type="entry name" value="MFS_trans_sf"/>
</dbReference>
<dbReference type="InterPro" id="IPR020846">
    <property type="entry name" value="MFS_dom"/>
</dbReference>
<dbReference type="GO" id="GO:0022857">
    <property type="term" value="F:transmembrane transporter activity"/>
    <property type="evidence" value="ECO:0007669"/>
    <property type="project" value="InterPro"/>
</dbReference>
<evidence type="ECO:0000256" key="4">
    <source>
        <dbReference type="ARBA" id="ARBA00023136"/>
    </source>
</evidence>
<reference evidence="8" key="1">
    <citation type="submission" date="2023-06" db="EMBL/GenBank/DDBJ databases">
        <title>Genome-scale phylogeny and comparative genomics of the fungal order Sordariales.</title>
        <authorList>
            <consortium name="Lawrence Berkeley National Laboratory"/>
            <person name="Hensen N."/>
            <person name="Bonometti L."/>
            <person name="Westerberg I."/>
            <person name="Brannstrom I.O."/>
            <person name="Guillou S."/>
            <person name="Cros-Aarteil S."/>
            <person name="Calhoun S."/>
            <person name="Haridas S."/>
            <person name="Kuo A."/>
            <person name="Mondo S."/>
            <person name="Pangilinan J."/>
            <person name="Riley R."/>
            <person name="Labutti K."/>
            <person name="Andreopoulos B."/>
            <person name="Lipzen A."/>
            <person name="Chen C."/>
            <person name="Yanf M."/>
            <person name="Daum C."/>
            <person name="Ng V."/>
            <person name="Clum A."/>
            <person name="Steindorff A."/>
            <person name="Ohm R."/>
            <person name="Martin F."/>
            <person name="Silar P."/>
            <person name="Natvig D."/>
            <person name="Lalanne C."/>
            <person name="Gautier V."/>
            <person name="Ament-Velasquez S.L."/>
            <person name="Kruys A."/>
            <person name="Hutchinson M.I."/>
            <person name="Powell A.J."/>
            <person name="Barry K."/>
            <person name="Miller A.N."/>
            <person name="Grigoriev I.V."/>
            <person name="Debuchy R."/>
            <person name="Gladieux P."/>
            <person name="Thoren M.H."/>
            <person name="Johannesson H."/>
        </authorList>
    </citation>
    <scope>NUCLEOTIDE SEQUENCE</scope>
    <source>
        <strain evidence="8">CBS 606.72</strain>
    </source>
</reference>
<proteinExistence type="predicted"/>
<feature type="transmembrane region" description="Helical" evidence="6">
    <location>
        <begin position="126"/>
        <end position="150"/>
    </location>
</feature>
<feature type="compositionally biased region" description="Polar residues" evidence="5">
    <location>
        <begin position="1"/>
        <end position="10"/>
    </location>
</feature>
<dbReference type="GO" id="GO:0016020">
    <property type="term" value="C:membrane"/>
    <property type="evidence" value="ECO:0007669"/>
    <property type="project" value="UniProtKB-SubCell"/>
</dbReference>
<feature type="domain" description="Major facilitator superfamily (MFS) profile" evidence="7">
    <location>
        <begin position="65"/>
        <end position="517"/>
    </location>
</feature>
<keyword evidence="4 6" id="KW-0472">Membrane</keyword>
<feature type="transmembrane region" description="Helical" evidence="6">
    <location>
        <begin position="392"/>
        <end position="411"/>
    </location>
</feature>
<feature type="transmembrane region" description="Helical" evidence="6">
    <location>
        <begin position="156"/>
        <end position="177"/>
    </location>
</feature>
<dbReference type="Pfam" id="PF07690">
    <property type="entry name" value="MFS_1"/>
    <property type="match status" value="1"/>
</dbReference>
<feature type="transmembrane region" description="Helical" evidence="6">
    <location>
        <begin position="332"/>
        <end position="352"/>
    </location>
</feature>
<comment type="caution">
    <text evidence="8">The sequence shown here is derived from an EMBL/GenBank/DDBJ whole genome shotgun (WGS) entry which is preliminary data.</text>
</comment>
<dbReference type="Gene3D" id="1.20.1250.20">
    <property type="entry name" value="MFS general substrate transporter like domains"/>
    <property type="match status" value="2"/>
</dbReference>
<evidence type="ECO:0000256" key="6">
    <source>
        <dbReference type="SAM" id="Phobius"/>
    </source>
</evidence>
<keyword evidence="3 6" id="KW-1133">Transmembrane helix</keyword>
<dbReference type="PANTHER" id="PTHR42718:SF11">
    <property type="entry name" value="MAJOR FACILITATOR SUPERFAMILY (MFS) PROFILE DOMAIN-CONTAINING PROTEIN"/>
    <property type="match status" value="1"/>
</dbReference>
<keyword evidence="9" id="KW-1185">Reference proteome</keyword>
<feature type="region of interest" description="Disordered" evidence="5">
    <location>
        <begin position="1"/>
        <end position="37"/>
    </location>
</feature>